<keyword evidence="4 6" id="KW-0732">Signal</keyword>
<dbReference type="PANTHER" id="PTHR30532">
    <property type="entry name" value="IRON III DICITRATE-BINDING PERIPLASMIC PROTEIN"/>
    <property type="match status" value="1"/>
</dbReference>
<evidence type="ECO:0000256" key="4">
    <source>
        <dbReference type="ARBA" id="ARBA00022729"/>
    </source>
</evidence>
<evidence type="ECO:0000256" key="1">
    <source>
        <dbReference type="ARBA" id="ARBA00004196"/>
    </source>
</evidence>
<dbReference type="SUPFAM" id="SSF53807">
    <property type="entry name" value="Helical backbone' metal receptor"/>
    <property type="match status" value="1"/>
</dbReference>
<evidence type="ECO:0000256" key="2">
    <source>
        <dbReference type="ARBA" id="ARBA00008814"/>
    </source>
</evidence>
<evidence type="ECO:0000313" key="8">
    <source>
        <dbReference type="EMBL" id="WFP17953.1"/>
    </source>
</evidence>
<dbReference type="Pfam" id="PF01497">
    <property type="entry name" value="Peripla_BP_2"/>
    <property type="match status" value="1"/>
</dbReference>
<comment type="similarity">
    <text evidence="2">Belongs to the bacterial solute-binding protein 8 family.</text>
</comment>
<organism evidence="8 9">
    <name type="scientific">Citricoccus muralis</name>
    <dbReference type="NCBI Taxonomy" id="169134"/>
    <lineage>
        <taxon>Bacteria</taxon>
        <taxon>Bacillati</taxon>
        <taxon>Actinomycetota</taxon>
        <taxon>Actinomycetes</taxon>
        <taxon>Micrococcales</taxon>
        <taxon>Micrococcaceae</taxon>
        <taxon>Citricoccus</taxon>
    </lineage>
</organism>
<evidence type="ECO:0000256" key="3">
    <source>
        <dbReference type="ARBA" id="ARBA00022448"/>
    </source>
</evidence>
<dbReference type="PANTHER" id="PTHR30532:SF28">
    <property type="entry name" value="PETROBACTIN-BINDING PROTEIN YCLQ"/>
    <property type="match status" value="1"/>
</dbReference>
<feature type="chain" id="PRO_5046330328" evidence="6">
    <location>
        <begin position="25"/>
        <end position="344"/>
    </location>
</feature>
<dbReference type="PROSITE" id="PS50983">
    <property type="entry name" value="FE_B12_PBP"/>
    <property type="match status" value="1"/>
</dbReference>
<gene>
    <name evidence="8" type="ORF">P8192_10380</name>
</gene>
<protein>
    <submittedName>
        <fullName evidence="8">ABC transporter substrate-binding protein</fullName>
    </submittedName>
</protein>
<dbReference type="Gene3D" id="3.40.50.1980">
    <property type="entry name" value="Nitrogenase molybdenum iron protein domain"/>
    <property type="match status" value="2"/>
</dbReference>
<feature type="signal peptide" evidence="6">
    <location>
        <begin position="1"/>
        <end position="24"/>
    </location>
</feature>
<accession>A0ABY8HBD6</accession>
<proteinExistence type="inferred from homology"/>
<keyword evidence="3" id="KW-0813">Transport</keyword>
<keyword evidence="9" id="KW-1185">Reference proteome</keyword>
<reference evidence="8 9" key="1">
    <citation type="submission" date="2023-04" db="EMBL/GenBank/DDBJ databases">
        <title>Funneling lignin-derived compounds into biodiesel using alkali-halophilic Citricoccus sp. P2.</title>
        <authorList>
            <person name="Luo C.-B."/>
        </authorList>
    </citation>
    <scope>NUCLEOTIDE SEQUENCE [LARGE SCALE GENOMIC DNA]</scope>
    <source>
        <strain evidence="8 9">P2</strain>
    </source>
</reference>
<dbReference type="InterPro" id="IPR051313">
    <property type="entry name" value="Bact_iron-sidero_bind"/>
</dbReference>
<dbReference type="Proteomes" id="UP001219037">
    <property type="component" value="Chromosome"/>
</dbReference>
<dbReference type="PROSITE" id="PS51257">
    <property type="entry name" value="PROKAR_LIPOPROTEIN"/>
    <property type="match status" value="1"/>
</dbReference>
<dbReference type="InterPro" id="IPR002491">
    <property type="entry name" value="ABC_transptr_periplasmic_BD"/>
</dbReference>
<evidence type="ECO:0000256" key="5">
    <source>
        <dbReference type="SAM" id="MobiDB-lite"/>
    </source>
</evidence>
<evidence type="ECO:0000313" key="9">
    <source>
        <dbReference type="Proteomes" id="UP001219037"/>
    </source>
</evidence>
<evidence type="ECO:0000259" key="7">
    <source>
        <dbReference type="PROSITE" id="PS50983"/>
    </source>
</evidence>
<comment type="subcellular location">
    <subcellularLocation>
        <location evidence="1">Cell envelope</location>
    </subcellularLocation>
</comment>
<name>A0ABY8HBD6_9MICC</name>
<dbReference type="EMBL" id="CP121252">
    <property type="protein sequence ID" value="WFP17953.1"/>
    <property type="molecule type" value="Genomic_DNA"/>
</dbReference>
<feature type="domain" description="Fe/B12 periplasmic-binding" evidence="7">
    <location>
        <begin position="72"/>
        <end position="344"/>
    </location>
</feature>
<feature type="compositionally biased region" description="Low complexity" evidence="5">
    <location>
        <begin position="36"/>
        <end position="55"/>
    </location>
</feature>
<feature type="region of interest" description="Disordered" evidence="5">
    <location>
        <begin position="31"/>
        <end position="67"/>
    </location>
</feature>
<evidence type="ECO:0000256" key="6">
    <source>
        <dbReference type="SAM" id="SignalP"/>
    </source>
</evidence>
<sequence>MKKMSRTRLGVMAFVTAAALGLTACGGDASGDGAGDAEATTAESAAAEGGEAASDVTDMSGNTVELPADPQSIVATDNRIFGTLADWGVELTAAPVDLMPENDQLAAYHENSDIVNLGNHREPDMEGVVAVEPDLILNGQRFTQYAEDLQELAPDAAFVDTNIDIEANPLDEQLRELTTLLGEVFGQQDSAEQLIADFDESIERAQAAYNEEWTVAGLITSGGDINYSAPSTGRAVGPVFDVLDLTPALEQDGSTNHQGDDISVEAIADANPEWLIVLDRDAGTGDAQANSAEELLEESEALQNVPAIQEGNIVYLNPDFYTAEDIQHYTELFNDLADAFETAS</sequence>